<keyword evidence="4 7" id="KW-0812">Transmembrane</keyword>
<feature type="transmembrane region" description="Helical" evidence="7">
    <location>
        <begin position="269"/>
        <end position="286"/>
    </location>
</feature>
<dbReference type="NCBIfam" id="NF009525">
    <property type="entry name" value="PRK12887.1"/>
    <property type="match status" value="1"/>
</dbReference>
<dbReference type="EMBL" id="CADCVP010000183">
    <property type="protein sequence ID" value="CAA9498515.1"/>
    <property type="molecule type" value="Genomic_DNA"/>
</dbReference>
<evidence type="ECO:0000313" key="8">
    <source>
        <dbReference type="EMBL" id="CAA9498515.1"/>
    </source>
</evidence>
<dbReference type="InterPro" id="IPR000537">
    <property type="entry name" value="UbiA_prenyltransferase"/>
</dbReference>
<feature type="transmembrane region" description="Helical" evidence="7">
    <location>
        <begin position="205"/>
        <end position="227"/>
    </location>
</feature>
<accession>A0A6J4SG66</accession>
<dbReference type="PANTHER" id="PTHR43009:SF7">
    <property type="entry name" value="HOMOGENTISATE GERANYLGERANYLTRANSFERASE, CHLOROPLASTIC"/>
    <property type="match status" value="1"/>
</dbReference>
<name>A0A6J4SG66_9ACTN</name>
<evidence type="ECO:0000256" key="2">
    <source>
        <dbReference type="ARBA" id="ARBA00005985"/>
    </source>
</evidence>
<reference evidence="8" key="1">
    <citation type="submission" date="2020-02" db="EMBL/GenBank/DDBJ databases">
        <authorList>
            <person name="Meier V. D."/>
        </authorList>
    </citation>
    <scope>NUCLEOTIDE SEQUENCE</scope>
    <source>
        <strain evidence="8">AVDCRST_MAG69</strain>
    </source>
</reference>
<feature type="transmembrane region" description="Helical" evidence="7">
    <location>
        <begin position="126"/>
        <end position="151"/>
    </location>
</feature>
<comment type="subcellular location">
    <subcellularLocation>
        <location evidence="1">Membrane</location>
        <topology evidence="1">Multi-pass membrane protein</topology>
    </subcellularLocation>
</comment>
<feature type="transmembrane region" description="Helical" evidence="7">
    <location>
        <begin position="157"/>
        <end position="179"/>
    </location>
</feature>
<comment type="similarity">
    <text evidence="2">Belongs to the UbiA prenyltransferase family.</text>
</comment>
<organism evidence="8">
    <name type="scientific">uncultured Solirubrobacteraceae bacterium</name>
    <dbReference type="NCBI Taxonomy" id="1162706"/>
    <lineage>
        <taxon>Bacteria</taxon>
        <taxon>Bacillati</taxon>
        <taxon>Actinomycetota</taxon>
        <taxon>Thermoleophilia</taxon>
        <taxon>Solirubrobacterales</taxon>
        <taxon>Solirubrobacteraceae</taxon>
        <taxon>environmental samples</taxon>
    </lineage>
</organism>
<keyword evidence="3" id="KW-0808">Transferase</keyword>
<evidence type="ECO:0000256" key="6">
    <source>
        <dbReference type="ARBA" id="ARBA00023136"/>
    </source>
</evidence>
<protein>
    <submittedName>
        <fullName evidence="8">Uncharacterized protein</fullName>
    </submittedName>
</protein>
<evidence type="ECO:0000256" key="4">
    <source>
        <dbReference type="ARBA" id="ARBA00022692"/>
    </source>
</evidence>
<feature type="transmembrane region" description="Helical" evidence="7">
    <location>
        <begin position="94"/>
        <end position="114"/>
    </location>
</feature>
<feature type="transmembrane region" description="Helical" evidence="7">
    <location>
        <begin position="233"/>
        <end position="249"/>
    </location>
</feature>
<dbReference type="GO" id="GO:0016765">
    <property type="term" value="F:transferase activity, transferring alkyl or aryl (other than methyl) groups"/>
    <property type="evidence" value="ECO:0007669"/>
    <property type="project" value="InterPro"/>
</dbReference>
<dbReference type="GO" id="GO:0016020">
    <property type="term" value="C:membrane"/>
    <property type="evidence" value="ECO:0007669"/>
    <property type="project" value="UniProtKB-SubCell"/>
</dbReference>
<keyword evidence="5 7" id="KW-1133">Transmembrane helix</keyword>
<dbReference type="Gene3D" id="1.10.357.140">
    <property type="entry name" value="UbiA prenyltransferase"/>
    <property type="match status" value="1"/>
</dbReference>
<dbReference type="InterPro" id="IPR044878">
    <property type="entry name" value="UbiA_sf"/>
</dbReference>
<dbReference type="AlphaFoldDB" id="A0A6J4SG66"/>
<dbReference type="Pfam" id="PF01040">
    <property type="entry name" value="UbiA"/>
    <property type="match status" value="1"/>
</dbReference>
<evidence type="ECO:0000256" key="3">
    <source>
        <dbReference type="ARBA" id="ARBA00022679"/>
    </source>
</evidence>
<evidence type="ECO:0000256" key="1">
    <source>
        <dbReference type="ARBA" id="ARBA00004141"/>
    </source>
</evidence>
<keyword evidence="6 7" id="KW-0472">Membrane</keyword>
<sequence>HTVIGTALSVLGLYAITLHHAPGVEVGSTLGDLLLTLVAAYGVNLFIVGLNQIEDVEIDRVNKPFLPLAAGELSLPTAWAVVVVAGVVPVILALTQGVVESAAVIVALAVGVAYSSPPLRLKRYAALAAASISGVRSVIVNLGVSAHFGAVYGADPVIAPAVIALTIFVIPFSLAIAVLKDVPDLEGDRRFRIATYTVRLGGERVLAVGLAALTVAYCGMALAGLLWLEDVNVTFLVVSHMAALALLWWWAREADVTDPPAFTRFYMRVWKLFFLEYLLVPAAVLLA</sequence>
<evidence type="ECO:0000256" key="7">
    <source>
        <dbReference type="SAM" id="Phobius"/>
    </source>
</evidence>
<gene>
    <name evidence="8" type="ORF">AVDCRST_MAG69-1746</name>
</gene>
<feature type="non-terminal residue" evidence="8">
    <location>
        <position position="1"/>
    </location>
</feature>
<feature type="transmembrane region" description="Helical" evidence="7">
    <location>
        <begin position="33"/>
        <end position="53"/>
    </location>
</feature>
<evidence type="ECO:0000256" key="5">
    <source>
        <dbReference type="ARBA" id="ARBA00022989"/>
    </source>
</evidence>
<proteinExistence type="inferred from homology"/>
<dbReference type="PANTHER" id="PTHR43009">
    <property type="entry name" value="HOMOGENTISATE SOLANESYLTRANSFERASE, CHLOROPLASTIC"/>
    <property type="match status" value="1"/>
</dbReference>
<feature type="transmembrane region" description="Helical" evidence="7">
    <location>
        <begin position="65"/>
        <end position="88"/>
    </location>
</feature>